<keyword evidence="4 7" id="KW-0812">Transmembrane</keyword>
<feature type="domain" description="Glycine transporter" evidence="8">
    <location>
        <begin position="13"/>
        <end position="86"/>
    </location>
</feature>
<keyword evidence="5 7" id="KW-1133">Transmembrane helix</keyword>
<gene>
    <name evidence="9" type="ORF">CZ674_06260</name>
</gene>
<protein>
    <submittedName>
        <fullName evidence="9">Putative membrane protein</fullName>
    </submittedName>
</protein>
<feature type="transmembrane region" description="Helical" evidence="7">
    <location>
        <begin position="36"/>
        <end position="57"/>
    </location>
</feature>
<dbReference type="GeneID" id="303172822"/>
<comment type="similarity">
    <text evidence="2">Belongs to the UPF0126 family.</text>
</comment>
<accession>A0A1R4FSI8</accession>
<feature type="transmembrane region" description="Helical" evidence="7">
    <location>
        <begin position="155"/>
        <end position="175"/>
    </location>
</feature>
<evidence type="ECO:0000313" key="10">
    <source>
        <dbReference type="Proteomes" id="UP000195787"/>
    </source>
</evidence>
<dbReference type="Pfam" id="PF03458">
    <property type="entry name" value="Gly_transporter"/>
    <property type="match status" value="2"/>
</dbReference>
<dbReference type="PANTHER" id="PTHR30506:SF3">
    <property type="entry name" value="UPF0126 INNER MEMBRANE PROTEIN YADS-RELATED"/>
    <property type="match status" value="1"/>
</dbReference>
<evidence type="ECO:0000256" key="7">
    <source>
        <dbReference type="SAM" id="Phobius"/>
    </source>
</evidence>
<evidence type="ECO:0000313" key="9">
    <source>
        <dbReference type="EMBL" id="SJM58702.1"/>
    </source>
</evidence>
<evidence type="ECO:0000256" key="2">
    <source>
        <dbReference type="ARBA" id="ARBA00008193"/>
    </source>
</evidence>
<name>A0A1R4FSI8_9MICO</name>
<evidence type="ECO:0000259" key="8">
    <source>
        <dbReference type="Pfam" id="PF03458"/>
    </source>
</evidence>
<feature type="transmembrane region" description="Helical" evidence="7">
    <location>
        <begin position="6"/>
        <end position="29"/>
    </location>
</feature>
<evidence type="ECO:0000256" key="5">
    <source>
        <dbReference type="ARBA" id="ARBA00022989"/>
    </source>
</evidence>
<dbReference type="PANTHER" id="PTHR30506">
    <property type="entry name" value="INNER MEMBRANE PROTEIN"/>
    <property type="match status" value="1"/>
</dbReference>
<dbReference type="AlphaFoldDB" id="A0A1R4FSI8"/>
<dbReference type="GO" id="GO:0005886">
    <property type="term" value="C:plasma membrane"/>
    <property type="evidence" value="ECO:0007669"/>
    <property type="project" value="UniProtKB-SubCell"/>
</dbReference>
<feature type="transmembrane region" description="Helical" evidence="7">
    <location>
        <begin position="123"/>
        <end position="143"/>
    </location>
</feature>
<keyword evidence="6 7" id="KW-0472">Membrane</keyword>
<comment type="subcellular location">
    <subcellularLocation>
        <location evidence="1">Cell membrane</location>
        <topology evidence="1">Multi-pass membrane protein</topology>
    </subcellularLocation>
</comment>
<dbReference type="OrthoDB" id="9791874at2"/>
<keyword evidence="10" id="KW-1185">Reference proteome</keyword>
<feature type="transmembrane region" description="Helical" evidence="7">
    <location>
        <begin position="181"/>
        <end position="202"/>
    </location>
</feature>
<feature type="transmembrane region" description="Helical" evidence="7">
    <location>
        <begin position="69"/>
        <end position="89"/>
    </location>
</feature>
<dbReference type="InterPro" id="IPR005115">
    <property type="entry name" value="Gly_transporter"/>
</dbReference>
<dbReference type="Proteomes" id="UP000195787">
    <property type="component" value="Unassembled WGS sequence"/>
</dbReference>
<evidence type="ECO:0000256" key="4">
    <source>
        <dbReference type="ARBA" id="ARBA00022692"/>
    </source>
</evidence>
<dbReference type="RefSeq" id="WP_086991685.1">
    <property type="nucleotide sequence ID" value="NZ_FUHU01000026.1"/>
</dbReference>
<feature type="transmembrane region" description="Helical" evidence="7">
    <location>
        <begin position="96"/>
        <end position="117"/>
    </location>
</feature>
<reference evidence="9 10" key="1">
    <citation type="submission" date="2017-02" db="EMBL/GenBank/DDBJ databases">
        <authorList>
            <person name="Peterson S.W."/>
        </authorList>
    </citation>
    <scope>NUCLEOTIDE SEQUENCE [LARGE SCALE GENOMIC DNA]</scope>
    <source>
        <strain evidence="9 10">LMG 22410</strain>
    </source>
</reference>
<evidence type="ECO:0000256" key="6">
    <source>
        <dbReference type="ARBA" id="ARBA00023136"/>
    </source>
</evidence>
<dbReference type="EMBL" id="FUHU01000026">
    <property type="protein sequence ID" value="SJM58702.1"/>
    <property type="molecule type" value="Genomic_DNA"/>
</dbReference>
<organism evidence="9 10">
    <name type="scientific">Agrococcus casei LMG 22410</name>
    <dbReference type="NCBI Taxonomy" id="1255656"/>
    <lineage>
        <taxon>Bacteria</taxon>
        <taxon>Bacillati</taxon>
        <taxon>Actinomycetota</taxon>
        <taxon>Actinomycetes</taxon>
        <taxon>Micrococcales</taxon>
        <taxon>Microbacteriaceae</taxon>
        <taxon>Agrococcus</taxon>
    </lineage>
</organism>
<proteinExistence type="inferred from homology"/>
<feature type="domain" description="Glycine transporter" evidence="8">
    <location>
        <begin position="98"/>
        <end position="172"/>
    </location>
</feature>
<keyword evidence="3" id="KW-1003">Cell membrane</keyword>
<evidence type="ECO:0000256" key="1">
    <source>
        <dbReference type="ARBA" id="ARBA00004651"/>
    </source>
</evidence>
<sequence length="221" mass="23212">MQPEIFTQVALSFEVVGLIAFAASGALLAAAKRMDVIGMMALASVTGLGGGMTRDVLIGATPVAALESWWMLLVTIGTALVVFVLYRIVHRLRRAMLVFDALGLAIFVVNGTMKAHLLGVNPVGSAVVGLLTGVGGGVIRDLIANDIPVVFQRDSKLYLTPALLGAAAIATLAAFDVSAWWISALVVLGVFTTRLISEVLGWRAPSLKTQTLNVVDGGRRD</sequence>
<evidence type="ECO:0000256" key="3">
    <source>
        <dbReference type="ARBA" id="ARBA00022475"/>
    </source>
</evidence>